<accession>A0A1F8GJ32</accession>
<name>A0A1F8GJ32_9BACT</name>
<sequence>MVIPREAGRITYSTEIRDLKKRLSLSDYQGSVVIGSLLGDGNLTANWSKTNFSFQVAHSIKQKDYIA</sequence>
<dbReference type="STRING" id="1802695.A3A13_03415"/>
<gene>
    <name evidence="2" type="ORF">A3A13_03415</name>
</gene>
<comment type="caution">
    <text evidence="2">The sequence shown here is derived from an EMBL/GenBank/DDBJ whole genome shotgun (WGS) entry which is preliminary data.</text>
</comment>
<dbReference type="SUPFAM" id="SSF55608">
    <property type="entry name" value="Homing endonucleases"/>
    <property type="match status" value="1"/>
</dbReference>
<dbReference type="AlphaFoldDB" id="A0A1F8GJ32"/>
<reference evidence="2 3" key="1">
    <citation type="journal article" date="2016" name="Nat. Commun.">
        <title>Thousands of microbial genomes shed light on interconnected biogeochemical processes in an aquifer system.</title>
        <authorList>
            <person name="Anantharaman K."/>
            <person name="Brown C.T."/>
            <person name="Hug L.A."/>
            <person name="Sharon I."/>
            <person name="Castelle C.J."/>
            <person name="Probst A.J."/>
            <person name="Thomas B.C."/>
            <person name="Singh A."/>
            <person name="Wilkins M.J."/>
            <person name="Karaoz U."/>
            <person name="Brodie E.L."/>
            <person name="Williams K.H."/>
            <person name="Hubbard S.S."/>
            <person name="Banfield J.F."/>
        </authorList>
    </citation>
    <scope>NUCLEOTIDE SEQUENCE [LARGE SCALE GENOMIC DNA]</scope>
</reference>
<dbReference type="GO" id="GO:0004519">
    <property type="term" value="F:endonuclease activity"/>
    <property type="evidence" value="ECO:0007669"/>
    <property type="project" value="InterPro"/>
</dbReference>
<dbReference type="Pfam" id="PF03161">
    <property type="entry name" value="LAGLIDADG_2"/>
    <property type="match status" value="1"/>
</dbReference>
<dbReference type="EMBL" id="MGKJ01000002">
    <property type="protein sequence ID" value="OGN25402.1"/>
    <property type="molecule type" value="Genomic_DNA"/>
</dbReference>
<dbReference type="InterPro" id="IPR004860">
    <property type="entry name" value="LAGLIDADG_dom"/>
</dbReference>
<proteinExistence type="predicted"/>
<evidence type="ECO:0000313" key="2">
    <source>
        <dbReference type="EMBL" id="OGN25402.1"/>
    </source>
</evidence>
<dbReference type="Proteomes" id="UP000178911">
    <property type="component" value="Unassembled WGS sequence"/>
</dbReference>
<dbReference type="InterPro" id="IPR027434">
    <property type="entry name" value="Homing_endonucl"/>
</dbReference>
<feature type="domain" description="Homing endonuclease LAGLIDADG" evidence="1">
    <location>
        <begin position="31"/>
        <end position="66"/>
    </location>
</feature>
<protein>
    <recommendedName>
        <fullName evidence="1">Homing endonuclease LAGLIDADG domain-containing protein</fullName>
    </recommendedName>
</protein>
<evidence type="ECO:0000259" key="1">
    <source>
        <dbReference type="Pfam" id="PF03161"/>
    </source>
</evidence>
<evidence type="ECO:0000313" key="3">
    <source>
        <dbReference type="Proteomes" id="UP000178911"/>
    </source>
</evidence>
<dbReference type="Gene3D" id="3.10.28.10">
    <property type="entry name" value="Homing endonucleases"/>
    <property type="match status" value="1"/>
</dbReference>
<organism evidence="2 3">
    <name type="scientific">Candidatus Yanofskybacteria bacterium RIFCSPLOWO2_01_FULL_43_22</name>
    <dbReference type="NCBI Taxonomy" id="1802695"/>
    <lineage>
        <taxon>Bacteria</taxon>
        <taxon>Candidatus Yanofskyibacteriota</taxon>
    </lineage>
</organism>